<dbReference type="Proteomes" id="UP000735302">
    <property type="component" value="Unassembled WGS sequence"/>
</dbReference>
<keyword evidence="2" id="KW-1185">Reference proteome</keyword>
<protein>
    <submittedName>
        <fullName evidence="1">Uncharacterized protein</fullName>
    </submittedName>
</protein>
<organism evidence="1 2">
    <name type="scientific">Plakobranchus ocellatus</name>
    <dbReference type="NCBI Taxonomy" id="259542"/>
    <lineage>
        <taxon>Eukaryota</taxon>
        <taxon>Metazoa</taxon>
        <taxon>Spiralia</taxon>
        <taxon>Lophotrochozoa</taxon>
        <taxon>Mollusca</taxon>
        <taxon>Gastropoda</taxon>
        <taxon>Heterobranchia</taxon>
        <taxon>Euthyneura</taxon>
        <taxon>Panpulmonata</taxon>
        <taxon>Sacoglossa</taxon>
        <taxon>Placobranchoidea</taxon>
        <taxon>Plakobranchidae</taxon>
        <taxon>Plakobranchus</taxon>
    </lineage>
</organism>
<dbReference type="AlphaFoldDB" id="A0AAV4DSA1"/>
<gene>
    <name evidence="1" type="ORF">PoB_007369700</name>
</gene>
<sequence length="111" mass="12084">MCSSVAPTRKLDKGLKALDHFVVYTVGSDDLFGRAVDYQIRGPGYESQSGPNQFIIAPPCPPSTKWPGLGLDWAWTLPPRVLGPPMDSRAGGAYHSGLSHSWSEALTLEYH</sequence>
<comment type="caution">
    <text evidence="1">The sequence shown here is derived from an EMBL/GenBank/DDBJ whole genome shotgun (WGS) entry which is preliminary data.</text>
</comment>
<proteinExistence type="predicted"/>
<reference evidence="1 2" key="1">
    <citation type="journal article" date="2021" name="Elife">
        <title>Chloroplast acquisition without the gene transfer in kleptoplastic sea slugs, Plakobranchus ocellatus.</title>
        <authorList>
            <person name="Maeda T."/>
            <person name="Takahashi S."/>
            <person name="Yoshida T."/>
            <person name="Shimamura S."/>
            <person name="Takaki Y."/>
            <person name="Nagai Y."/>
            <person name="Toyoda A."/>
            <person name="Suzuki Y."/>
            <person name="Arimoto A."/>
            <person name="Ishii H."/>
            <person name="Satoh N."/>
            <person name="Nishiyama T."/>
            <person name="Hasebe M."/>
            <person name="Maruyama T."/>
            <person name="Minagawa J."/>
            <person name="Obokata J."/>
            <person name="Shigenobu S."/>
        </authorList>
    </citation>
    <scope>NUCLEOTIDE SEQUENCE [LARGE SCALE GENOMIC DNA]</scope>
</reference>
<accession>A0AAV4DSA1</accession>
<name>A0AAV4DSA1_9GAST</name>
<evidence type="ECO:0000313" key="2">
    <source>
        <dbReference type="Proteomes" id="UP000735302"/>
    </source>
</evidence>
<dbReference type="EMBL" id="BLXT01008287">
    <property type="protein sequence ID" value="GFO47192.1"/>
    <property type="molecule type" value="Genomic_DNA"/>
</dbReference>
<evidence type="ECO:0000313" key="1">
    <source>
        <dbReference type="EMBL" id="GFO47192.1"/>
    </source>
</evidence>